<evidence type="ECO:0000313" key="4">
    <source>
        <dbReference type="Proteomes" id="UP000660262"/>
    </source>
</evidence>
<dbReference type="AlphaFoldDB" id="A0A830HSI0"/>
<reference evidence="3" key="1">
    <citation type="submission" date="2020-10" db="EMBL/GenBank/DDBJ databases">
        <title>Unveiling of a novel bifunctional photoreceptor, Dualchrome1, isolated from a cosmopolitan green alga.</title>
        <authorList>
            <person name="Suzuki S."/>
            <person name="Kawachi M."/>
        </authorList>
    </citation>
    <scope>NUCLEOTIDE SEQUENCE</scope>
    <source>
        <strain evidence="3">NIES 2893</strain>
    </source>
</reference>
<gene>
    <name evidence="3" type="ORF">PPROV_000717000</name>
</gene>
<keyword evidence="1" id="KW-0472">Membrane</keyword>
<dbReference type="OrthoDB" id="10253390at2759"/>
<dbReference type="Pfam" id="PF11899">
    <property type="entry name" value="DUF3419"/>
    <property type="match status" value="1"/>
</dbReference>
<keyword evidence="4" id="KW-1185">Reference proteome</keyword>
<feature type="transmembrane region" description="Helical" evidence="1">
    <location>
        <begin position="429"/>
        <end position="450"/>
    </location>
</feature>
<keyword evidence="1" id="KW-1133">Transmembrane helix</keyword>
<protein>
    <recommendedName>
        <fullName evidence="2">Methyltransferase domain-containing protein</fullName>
    </recommendedName>
</protein>
<dbReference type="Pfam" id="PF13847">
    <property type="entry name" value="Methyltransf_31"/>
    <property type="match status" value="1"/>
</dbReference>
<name>A0A830HSI0_9CHLO</name>
<proteinExistence type="predicted"/>
<dbReference type="InterPro" id="IPR021829">
    <property type="entry name" value="DUF3419"/>
</dbReference>
<dbReference type="SUPFAM" id="SSF53335">
    <property type="entry name" value="S-adenosyl-L-methionine-dependent methyltransferases"/>
    <property type="match status" value="2"/>
</dbReference>
<dbReference type="PANTHER" id="PTHR47473">
    <property type="entry name" value="BTA1P"/>
    <property type="match status" value="1"/>
</dbReference>
<accession>A0A830HSI0</accession>
<keyword evidence="1" id="KW-0812">Transmembrane</keyword>
<dbReference type="PANTHER" id="PTHR47473:SF1">
    <property type="entry name" value="METHYLTRANSFERASE DOMAIN-CONTAINING PROTEIN"/>
    <property type="match status" value="1"/>
</dbReference>
<dbReference type="CDD" id="cd02440">
    <property type="entry name" value="AdoMet_MTases"/>
    <property type="match status" value="1"/>
</dbReference>
<dbReference type="InterPro" id="IPR029063">
    <property type="entry name" value="SAM-dependent_MTases_sf"/>
</dbReference>
<evidence type="ECO:0000256" key="1">
    <source>
        <dbReference type="SAM" id="Phobius"/>
    </source>
</evidence>
<organism evidence="3 4">
    <name type="scientific">Pycnococcus provasolii</name>
    <dbReference type="NCBI Taxonomy" id="41880"/>
    <lineage>
        <taxon>Eukaryota</taxon>
        <taxon>Viridiplantae</taxon>
        <taxon>Chlorophyta</taxon>
        <taxon>Pseudoscourfieldiophyceae</taxon>
        <taxon>Pseudoscourfieldiales</taxon>
        <taxon>Pycnococcaceae</taxon>
        <taxon>Pycnococcus</taxon>
    </lineage>
</organism>
<sequence length="686" mass="78025">MSSVIGALSNPKRTYDKVVNDLTVLKSIWLKPLAPADADHASRLDHFYRDQAHAYDGFRSNFLWGRRPMLAACAARLEGKSNLVWVDMGGGTGENVALMAEFIDLSAFSAIYVVDLTPSLVEVARKKVKAKGWTNVFVEEGDATSWHLPLHYSDGTETKADLVTFSYSLSMMPPFHAAVDNAVENILDEKRGLLGVTDFFVSGRFDLPQRQHSYLRRVLWQAVFDQDGIALGPERRAYLDHKLNRVMEHNSDGTIPYVPGFMRAPYYVWLGCHPRSSQLMRRARSGIDLSGVEEKFHRPALFPPTFLYSISWEDPRADDPAFMVGEGDVVLTLTGGGCNAMDMTLSGAARVVCVDMNPAQGYLLELKLAALRNLSFDDAWKLLGEGKHENIEKLYLCKLAPFMSQGAKRFWGSRLHMLDGKNKSIGTGLYLMGSMGWLVYFSLLLQWWIWPARYFVRKLVSAPTLEDQRKLYNQLTPNPNSILGIFHQLMWWVLRYVLLNHYMLWLLNGVPKAQSDLIKKHDGRSIIEYAQTTFNGAALNTHIRTQNYFYLLCMIGKFTKECCPRFLKPAEFEKLKADENRMLDSIEVVTGKFKDALLAGVYTRVILMDHMDWMDASYHHDLASTLRDHVSPGGRVIWRSSSIEPPYSKVMEQYGFEVRRVSYHDKPDACIDAVNMYASFWVGVRK</sequence>
<comment type="caution">
    <text evidence="3">The sequence shown here is derived from an EMBL/GenBank/DDBJ whole genome shotgun (WGS) entry which is preliminary data.</text>
</comment>
<dbReference type="InterPro" id="IPR025714">
    <property type="entry name" value="Methyltranfer_dom"/>
</dbReference>
<dbReference type="EMBL" id="BNJQ01000020">
    <property type="protein sequence ID" value="GHP08431.1"/>
    <property type="molecule type" value="Genomic_DNA"/>
</dbReference>
<dbReference type="Gene3D" id="3.40.50.150">
    <property type="entry name" value="Vaccinia Virus protein VP39"/>
    <property type="match status" value="1"/>
</dbReference>
<evidence type="ECO:0000313" key="3">
    <source>
        <dbReference type="EMBL" id="GHP08431.1"/>
    </source>
</evidence>
<dbReference type="Proteomes" id="UP000660262">
    <property type="component" value="Unassembled WGS sequence"/>
</dbReference>
<feature type="domain" description="Methyltransferase" evidence="2">
    <location>
        <begin position="80"/>
        <end position="177"/>
    </location>
</feature>
<evidence type="ECO:0000259" key="2">
    <source>
        <dbReference type="Pfam" id="PF13847"/>
    </source>
</evidence>